<protein>
    <submittedName>
        <fullName evidence="3">MBL fold metallo-hydrolase</fullName>
    </submittedName>
</protein>
<dbReference type="Pfam" id="PF00753">
    <property type="entry name" value="Lactamase_B"/>
    <property type="match status" value="1"/>
</dbReference>
<dbReference type="GO" id="GO:0070813">
    <property type="term" value="P:hydrogen sulfide metabolic process"/>
    <property type="evidence" value="ECO:0007669"/>
    <property type="project" value="TreeGrafter"/>
</dbReference>
<dbReference type="InterPro" id="IPR001279">
    <property type="entry name" value="Metallo-B-lactamas"/>
</dbReference>
<dbReference type="GO" id="GO:0046872">
    <property type="term" value="F:metal ion binding"/>
    <property type="evidence" value="ECO:0007669"/>
    <property type="project" value="UniProtKB-KW"/>
</dbReference>
<proteinExistence type="predicted"/>
<keyword evidence="1" id="KW-0479">Metal-binding</keyword>
<evidence type="ECO:0000313" key="4">
    <source>
        <dbReference type="Proteomes" id="UP000220629"/>
    </source>
</evidence>
<reference evidence="4" key="1">
    <citation type="submission" date="2017-09" db="EMBL/GenBank/DDBJ databases">
        <title>FDA dAtabase for Regulatory Grade micrObial Sequences (FDA-ARGOS): Supporting development and validation of Infectious Disease Dx tests.</title>
        <authorList>
            <person name="Minogue T."/>
            <person name="Wolcott M."/>
            <person name="Wasieloski L."/>
            <person name="Aguilar W."/>
            <person name="Moore D."/>
            <person name="Tallon L."/>
            <person name="Sadzewicz L."/>
            <person name="Ott S."/>
            <person name="Zhao X."/>
            <person name="Nagaraj S."/>
            <person name="Vavikolanu K."/>
            <person name="Aluvathingal J."/>
            <person name="Nadendla S."/>
            <person name="Sichtig H."/>
        </authorList>
    </citation>
    <scope>NUCLEOTIDE SEQUENCE [LARGE SCALE GENOMIC DNA]</scope>
    <source>
        <strain evidence="4">FDAARGOS_390</strain>
    </source>
</reference>
<dbReference type="GO" id="GO:0050313">
    <property type="term" value="F:sulfur dioxygenase activity"/>
    <property type="evidence" value="ECO:0007669"/>
    <property type="project" value="InterPro"/>
</dbReference>
<dbReference type="OrthoDB" id="9784009at2"/>
<dbReference type="SMART" id="SM00849">
    <property type="entry name" value="Lactamase_B"/>
    <property type="match status" value="1"/>
</dbReference>
<evidence type="ECO:0000313" key="3">
    <source>
        <dbReference type="EMBL" id="PEH37754.1"/>
    </source>
</evidence>
<dbReference type="AlphaFoldDB" id="A0A2A7S254"/>
<evidence type="ECO:0000256" key="1">
    <source>
        <dbReference type="ARBA" id="ARBA00022723"/>
    </source>
</evidence>
<evidence type="ECO:0000259" key="2">
    <source>
        <dbReference type="SMART" id="SM00849"/>
    </source>
</evidence>
<accession>A0A2A7S254</accession>
<dbReference type="RefSeq" id="WP_042284815.1">
    <property type="nucleotide sequence ID" value="NZ_CADEVY010000015.1"/>
</dbReference>
<dbReference type="SUPFAM" id="SSF56281">
    <property type="entry name" value="Metallo-hydrolase/oxidoreductase"/>
    <property type="match status" value="1"/>
</dbReference>
<dbReference type="InterPro" id="IPR051682">
    <property type="entry name" value="Mito_Persulfide_Diox"/>
</dbReference>
<organism evidence="3 4">
    <name type="scientific">Burkholderia gladioli</name>
    <name type="common">Pseudomonas marginata</name>
    <name type="synonym">Phytomonas marginata</name>
    <dbReference type="NCBI Taxonomy" id="28095"/>
    <lineage>
        <taxon>Bacteria</taxon>
        <taxon>Pseudomonadati</taxon>
        <taxon>Pseudomonadota</taxon>
        <taxon>Betaproteobacteria</taxon>
        <taxon>Burkholderiales</taxon>
        <taxon>Burkholderiaceae</taxon>
        <taxon>Burkholderia</taxon>
    </lineage>
</organism>
<dbReference type="InterPro" id="IPR044528">
    <property type="entry name" value="POD-like_MBL-fold"/>
</dbReference>
<name>A0A2A7S254_BURGA</name>
<dbReference type="InterPro" id="IPR036866">
    <property type="entry name" value="RibonucZ/Hydroxyglut_hydro"/>
</dbReference>
<dbReference type="PANTHER" id="PTHR43084:SF1">
    <property type="entry name" value="PERSULFIDE DIOXYGENASE ETHE1, MITOCHONDRIAL"/>
    <property type="match status" value="1"/>
</dbReference>
<sequence>MTHLQVFDHESFSVEGFFDPATSTISYLLLDPQTLQCALIDSVLDYEQKSGRTGRQTADRLIARVMQLNAKVVWLLETHVHADHLSAAPYLKSTLGGEIAIGANVTDVQHIFGQVFNAGPDFARNGAQFDRLLDDGDTLQVGALTVKVMHTPGHTPACVTYVVECAGASAAFVGDTLFMPDYGTARCDFPGGDARTLYRSIHRVLSLPPQTALYMCHDYCPAGRSVQFASTVADEFTHNIHLAGGIGEDSFVAMREARDRTLAMPALMLPSVQVNMRAGYLPPPENNGVSYIKIPVDAA</sequence>
<comment type="caution">
    <text evidence="3">The sequence shown here is derived from an EMBL/GenBank/DDBJ whole genome shotgun (WGS) entry which is preliminary data.</text>
</comment>
<gene>
    <name evidence="3" type="ORF">CRM94_25015</name>
</gene>
<dbReference type="PANTHER" id="PTHR43084">
    <property type="entry name" value="PERSULFIDE DIOXYGENASE ETHE1"/>
    <property type="match status" value="1"/>
</dbReference>
<dbReference type="GO" id="GO:0006749">
    <property type="term" value="P:glutathione metabolic process"/>
    <property type="evidence" value="ECO:0007669"/>
    <property type="project" value="InterPro"/>
</dbReference>
<dbReference type="EMBL" id="PDDY01000004">
    <property type="protein sequence ID" value="PEH37754.1"/>
    <property type="molecule type" value="Genomic_DNA"/>
</dbReference>
<keyword evidence="3" id="KW-0378">Hydrolase</keyword>
<feature type="domain" description="Metallo-beta-lactamase" evidence="2">
    <location>
        <begin position="23"/>
        <end position="217"/>
    </location>
</feature>
<dbReference type="GO" id="GO:0016787">
    <property type="term" value="F:hydrolase activity"/>
    <property type="evidence" value="ECO:0007669"/>
    <property type="project" value="UniProtKB-KW"/>
</dbReference>
<dbReference type="Proteomes" id="UP000220629">
    <property type="component" value="Unassembled WGS sequence"/>
</dbReference>
<dbReference type="CDD" id="cd07724">
    <property type="entry name" value="POD-like_MBL-fold"/>
    <property type="match status" value="1"/>
</dbReference>
<dbReference type="Gene3D" id="3.60.15.10">
    <property type="entry name" value="Ribonuclease Z/Hydroxyacylglutathione hydrolase-like"/>
    <property type="match status" value="1"/>
</dbReference>